<keyword evidence="3" id="KW-1185">Reference proteome</keyword>
<gene>
    <name evidence="2" type="ORF">HG66A1_45910</name>
</gene>
<evidence type="ECO:0000313" key="2">
    <source>
        <dbReference type="EMBL" id="QDT22780.1"/>
    </source>
</evidence>
<dbReference type="EMBL" id="CP036266">
    <property type="protein sequence ID" value="QDT22780.1"/>
    <property type="molecule type" value="Genomic_DNA"/>
</dbReference>
<organism evidence="2 3">
    <name type="scientific">Gimesia chilikensis</name>
    <dbReference type="NCBI Taxonomy" id="2605989"/>
    <lineage>
        <taxon>Bacteria</taxon>
        <taxon>Pseudomonadati</taxon>
        <taxon>Planctomycetota</taxon>
        <taxon>Planctomycetia</taxon>
        <taxon>Planctomycetales</taxon>
        <taxon>Planctomycetaceae</taxon>
        <taxon>Gimesia</taxon>
    </lineage>
</organism>
<evidence type="ECO:0000313" key="3">
    <source>
        <dbReference type="Proteomes" id="UP000320421"/>
    </source>
</evidence>
<proteinExistence type="predicted"/>
<dbReference type="RefSeq" id="WP_197996746.1">
    <property type="nucleotide sequence ID" value="NZ_CP036266.1"/>
</dbReference>
<feature type="transmembrane region" description="Helical" evidence="1">
    <location>
        <begin position="20"/>
        <end position="41"/>
    </location>
</feature>
<reference evidence="2 3" key="1">
    <citation type="submission" date="2019-02" db="EMBL/GenBank/DDBJ databases">
        <title>Deep-cultivation of Planctomycetes and their phenomic and genomic characterization uncovers novel biology.</title>
        <authorList>
            <person name="Wiegand S."/>
            <person name="Jogler M."/>
            <person name="Boedeker C."/>
            <person name="Pinto D."/>
            <person name="Vollmers J."/>
            <person name="Rivas-Marin E."/>
            <person name="Kohn T."/>
            <person name="Peeters S.H."/>
            <person name="Heuer A."/>
            <person name="Rast P."/>
            <person name="Oberbeckmann S."/>
            <person name="Bunk B."/>
            <person name="Jeske O."/>
            <person name="Meyerdierks A."/>
            <person name="Storesund J.E."/>
            <person name="Kallscheuer N."/>
            <person name="Luecker S."/>
            <person name="Lage O.M."/>
            <person name="Pohl T."/>
            <person name="Merkel B.J."/>
            <person name="Hornburger P."/>
            <person name="Mueller R.-W."/>
            <person name="Bruemmer F."/>
            <person name="Labrenz M."/>
            <person name="Spormann A.M."/>
            <person name="Op den Camp H."/>
            <person name="Overmann J."/>
            <person name="Amann R."/>
            <person name="Jetten M.S.M."/>
            <person name="Mascher T."/>
            <person name="Medema M.H."/>
            <person name="Devos D.P."/>
            <person name="Kaster A.-K."/>
            <person name="Ovreas L."/>
            <person name="Rohde M."/>
            <person name="Galperin M.Y."/>
            <person name="Jogler C."/>
        </authorList>
    </citation>
    <scope>NUCLEOTIDE SEQUENCE [LARGE SCALE GENOMIC DNA]</scope>
    <source>
        <strain evidence="2 3">HG66A1</strain>
    </source>
</reference>
<dbReference type="Proteomes" id="UP000320421">
    <property type="component" value="Chromosome"/>
</dbReference>
<sequence>MTDESTPAETSTPKTHWGRLSFLVLGLILVALGIAWQLRLLPFGNSLPRQNAIMVIAPYKHQGTWVFDDSSAGLVQEPFVAGVPEMIDVIVKDIPDADQGFRLIFSSNPFPDYQKKLVWLRGDRGGNYYRFADSDMEGWICPAMFQYYEKAPPELYVKAEPMN</sequence>
<keyword evidence="1" id="KW-0812">Transmembrane</keyword>
<dbReference type="Pfam" id="PF20475">
    <property type="entry name" value="DUF6717"/>
    <property type="match status" value="1"/>
</dbReference>
<evidence type="ECO:0000256" key="1">
    <source>
        <dbReference type="SAM" id="Phobius"/>
    </source>
</evidence>
<dbReference type="InterPro" id="IPR046562">
    <property type="entry name" value="DUF6717"/>
</dbReference>
<dbReference type="AlphaFoldDB" id="A0A517PTT0"/>
<keyword evidence="1" id="KW-0472">Membrane</keyword>
<name>A0A517PTT0_9PLAN</name>
<keyword evidence="1" id="KW-1133">Transmembrane helix</keyword>
<accession>A0A517PTT0</accession>
<protein>
    <submittedName>
        <fullName evidence="2">Uncharacterized protein</fullName>
    </submittedName>
</protein>